<dbReference type="EMBL" id="JARKNE010000009">
    <property type="protein sequence ID" value="KAK5803069.1"/>
    <property type="molecule type" value="Genomic_DNA"/>
</dbReference>
<evidence type="ECO:0000313" key="2">
    <source>
        <dbReference type="EMBL" id="KAK5803069.1"/>
    </source>
</evidence>
<organism evidence="2 3">
    <name type="scientific">Gossypium arboreum</name>
    <name type="common">Tree cotton</name>
    <name type="synonym">Gossypium nanking</name>
    <dbReference type="NCBI Taxonomy" id="29729"/>
    <lineage>
        <taxon>Eukaryota</taxon>
        <taxon>Viridiplantae</taxon>
        <taxon>Streptophyta</taxon>
        <taxon>Embryophyta</taxon>
        <taxon>Tracheophyta</taxon>
        <taxon>Spermatophyta</taxon>
        <taxon>Magnoliopsida</taxon>
        <taxon>eudicotyledons</taxon>
        <taxon>Gunneridae</taxon>
        <taxon>Pentapetalae</taxon>
        <taxon>rosids</taxon>
        <taxon>malvids</taxon>
        <taxon>Malvales</taxon>
        <taxon>Malvaceae</taxon>
        <taxon>Malvoideae</taxon>
        <taxon>Gossypium</taxon>
    </lineage>
</organism>
<protein>
    <submittedName>
        <fullName evidence="2">Uncharacterized protein</fullName>
    </submittedName>
</protein>
<sequence>MRIWKANSLIDVTGSTFTCYTMPVLAFKMDVLTLLDEVLTNEGDTTTPPKTVAGKKNQKSSWVEESTQGTEDSDCPQLSWRRLRKRPALPRANNSLVPALPLVPILPMEPTNSANSQVHIADLSIVEIP</sequence>
<name>A0ABR0NP12_GOSAR</name>
<evidence type="ECO:0000256" key="1">
    <source>
        <dbReference type="SAM" id="MobiDB-lite"/>
    </source>
</evidence>
<gene>
    <name evidence="2" type="ORF">PVK06_030709</name>
</gene>
<feature type="compositionally biased region" description="Polar residues" evidence="1">
    <location>
        <begin position="59"/>
        <end position="70"/>
    </location>
</feature>
<evidence type="ECO:0000313" key="3">
    <source>
        <dbReference type="Proteomes" id="UP001358586"/>
    </source>
</evidence>
<reference evidence="2 3" key="1">
    <citation type="submission" date="2023-03" db="EMBL/GenBank/DDBJ databases">
        <title>WGS of Gossypium arboreum.</title>
        <authorList>
            <person name="Yu D."/>
        </authorList>
    </citation>
    <scope>NUCLEOTIDE SEQUENCE [LARGE SCALE GENOMIC DNA]</scope>
    <source>
        <tissue evidence="2">Leaf</tissue>
    </source>
</reference>
<keyword evidence="3" id="KW-1185">Reference proteome</keyword>
<feature type="region of interest" description="Disordered" evidence="1">
    <location>
        <begin position="41"/>
        <end position="78"/>
    </location>
</feature>
<comment type="caution">
    <text evidence="2">The sequence shown here is derived from an EMBL/GenBank/DDBJ whole genome shotgun (WGS) entry which is preliminary data.</text>
</comment>
<accession>A0ABR0NP12</accession>
<proteinExistence type="predicted"/>
<dbReference type="Proteomes" id="UP001358586">
    <property type="component" value="Chromosome 9"/>
</dbReference>